<evidence type="ECO:0000256" key="2">
    <source>
        <dbReference type="ARBA" id="ARBA00022679"/>
    </source>
</evidence>
<keyword evidence="2 9" id="KW-0808">Transferase</keyword>
<dbReference type="GO" id="GO:0009229">
    <property type="term" value="P:thiamine diphosphate biosynthetic process"/>
    <property type="evidence" value="ECO:0007669"/>
    <property type="project" value="UniProtKB-UniRule"/>
</dbReference>
<dbReference type="Proteomes" id="UP000070352">
    <property type="component" value="Unassembled WGS sequence"/>
</dbReference>
<dbReference type="CDD" id="cd00564">
    <property type="entry name" value="TMP_TenI"/>
    <property type="match status" value="1"/>
</dbReference>
<dbReference type="GO" id="GO:0005737">
    <property type="term" value="C:cytoplasm"/>
    <property type="evidence" value="ECO:0007669"/>
    <property type="project" value="TreeGrafter"/>
</dbReference>
<keyword evidence="3 9" id="KW-0479">Metal-binding</keyword>
<evidence type="ECO:0000256" key="5">
    <source>
        <dbReference type="ARBA" id="ARBA00022977"/>
    </source>
</evidence>
<comment type="catalytic activity">
    <reaction evidence="8 9 10">
        <text>2-[(2R,5Z)-2-carboxy-4-methylthiazol-5(2H)-ylidene]ethyl phosphate + 4-amino-2-methyl-5-(diphosphooxymethyl)pyrimidine + 2 H(+) = thiamine phosphate + CO2 + diphosphate</text>
        <dbReference type="Rhea" id="RHEA:47844"/>
        <dbReference type="ChEBI" id="CHEBI:15378"/>
        <dbReference type="ChEBI" id="CHEBI:16526"/>
        <dbReference type="ChEBI" id="CHEBI:33019"/>
        <dbReference type="ChEBI" id="CHEBI:37575"/>
        <dbReference type="ChEBI" id="CHEBI:57841"/>
        <dbReference type="ChEBI" id="CHEBI:62899"/>
        <dbReference type="EC" id="2.5.1.3"/>
    </reaction>
</comment>
<dbReference type="OrthoDB" id="9812206at2"/>
<accession>A0A135L421</accession>
<evidence type="ECO:0000256" key="1">
    <source>
        <dbReference type="ARBA" id="ARBA00005165"/>
    </source>
</evidence>
<keyword evidence="5 9" id="KW-0784">Thiamine biosynthesis</keyword>
<evidence type="ECO:0000256" key="10">
    <source>
        <dbReference type="RuleBase" id="RU003826"/>
    </source>
</evidence>
<keyword evidence="4 9" id="KW-0460">Magnesium</keyword>
<evidence type="ECO:0000256" key="7">
    <source>
        <dbReference type="ARBA" id="ARBA00047851"/>
    </source>
</evidence>
<dbReference type="SUPFAM" id="SSF51391">
    <property type="entry name" value="Thiamin phosphate synthase"/>
    <property type="match status" value="1"/>
</dbReference>
<evidence type="ECO:0000313" key="14">
    <source>
        <dbReference type="Proteomes" id="UP000070352"/>
    </source>
</evidence>
<dbReference type="InterPro" id="IPR022998">
    <property type="entry name" value="ThiamineP_synth_TenI"/>
</dbReference>
<feature type="binding site" evidence="9">
    <location>
        <position position="71"/>
    </location>
    <ligand>
        <name>4-amino-2-methyl-5-(diphosphooxymethyl)pyrimidine</name>
        <dbReference type="ChEBI" id="CHEBI:57841"/>
    </ligand>
</feature>
<gene>
    <name evidence="9" type="primary">thiE</name>
    <name evidence="13" type="ORF">U473_06320</name>
</gene>
<dbReference type="RefSeq" id="WP_068724458.1">
    <property type="nucleotide sequence ID" value="NZ_LSKU01000001.1"/>
</dbReference>
<sequence>MNWIDQLAVYLVIGRKDCTIHPPIEVVKQALSAGVKTIQLREKKGNMREIIQFGQEIRKLTLEYHALFFVNDRLDLAQILEADGVHLGQDDIPIEEGKKLVPPTFKIGISAGSVKEAIEAEKQGADYIGVGSIYPTVTKEDAKWLGIDGLKMIRQSVTLPIVAIGGIQKENIPECKENGANSIAVVSAITRSNNPYQSAKELVERWGAKL</sequence>
<feature type="binding site" evidence="9">
    <location>
        <begin position="186"/>
        <end position="187"/>
    </location>
    <ligand>
        <name>2-[(2R,5Z)-2-carboxy-4-methylthiazol-5(2H)-ylidene]ethyl phosphate</name>
        <dbReference type="ChEBI" id="CHEBI:62899"/>
    </ligand>
</feature>
<dbReference type="PANTHER" id="PTHR20857:SF15">
    <property type="entry name" value="THIAMINE-PHOSPHATE SYNTHASE"/>
    <property type="match status" value="1"/>
</dbReference>
<dbReference type="FunFam" id="3.20.20.70:FF:000096">
    <property type="entry name" value="Thiamine-phosphate synthase"/>
    <property type="match status" value="1"/>
</dbReference>
<comment type="catalytic activity">
    <reaction evidence="7 9 10">
        <text>2-(2-carboxy-4-methylthiazol-5-yl)ethyl phosphate + 4-amino-2-methyl-5-(diphosphooxymethyl)pyrimidine + 2 H(+) = thiamine phosphate + CO2 + diphosphate</text>
        <dbReference type="Rhea" id="RHEA:47848"/>
        <dbReference type="ChEBI" id="CHEBI:15378"/>
        <dbReference type="ChEBI" id="CHEBI:16526"/>
        <dbReference type="ChEBI" id="CHEBI:33019"/>
        <dbReference type="ChEBI" id="CHEBI:37575"/>
        <dbReference type="ChEBI" id="CHEBI:57841"/>
        <dbReference type="ChEBI" id="CHEBI:62890"/>
        <dbReference type="EC" id="2.5.1.3"/>
    </reaction>
</comment>
<feature type="domain" description="Thiamine phosphate synthase/TenI" evidence="12">
    <location>
        <begin position="9"/>
        <end position="189"/>
    </location>
</feature>
<reference evidence="13 14" key="1">
    <citation type="submission" date="2016-02" db="EMBL/GenBank/DDBJ databases">
        <title>Draft Genome for Tepidibacillus decaturensis nov. sp. Strain Z9, an Anaerobic, Moderately Thermophilic and Heterotrophic Bacterium from Deep Subsurface of the Illinois Basin, USA.</title>
        <authorList>
            <person name="Dong Y."/>
            <person name="Chang J.Y."/>
            <person name="Sanford R."/>
            <person name="Fouke B.W."/>
        </authorList>
    </citation>
    <scope>NUCLEOTIDE SEQUENCE [LARGE SCALE GENOMIC DNA]</scope>
    <source>
        <strain evidence="13 14">Z9</strain>
    </source>
</reference>
<comment type="function">
    <text evidence="9">Condenses 4-methyl-5-(beta-hydroxyethyl)thiazole monophosphate (THZ-P) and 2-methyl-4-amino-5-hydroxymethyl pyrimidine pyrophosphate (HMP-PP) to form thiamine monophosphate (TMP).</text>
</comment>
<dbReference type="UniPathway" id="UPA00060">
    <property type="reaction ID" value="UER00141"/>
</dbReference>
<evidence type="ECO:0000256" key="3">
    <source>
        <dbReference type="ARBA" id="ARBA00022723"/>
    </source>
</evidence>
<evidence type="ECO:0000256" key="9">
    <source>
        <dbReference type="HAMAP-Rule" id="MF_00097"/>
    </source>
</evidence>
<evidence type="ECO:0000256" key="4">
    <source>
        <dbReference type="ARBA" id="ARBA00022842"/>
    </source>
</evidence>
<dbReference type="InterPro" id="IPR013785">
    <property type="entry name" value="Aldolase_TIM"/>
</dbReference>
<dbReference type="NCBIfam" id="TIGR00693">
    <property type="entry name" value="thiE"/>
    <property type="match status" value="1"/>
</dbReference>
<feature type="binding site" evidence="9">
    <location>
        <position position="91"/>
    </location>
    <ligand>
        <name>Mg(2+)</name>
        <dbReference type="ChEBI" id="CHEBI:18420"/>
    </ligand>
</feature>
<dbReference type="STRING" id="1413211.U473_06320"/>
<dbReference type="InterPro" id="IPR036206">
    <property type="entry name" value="ThiamineP_synth_sf"/>
</dbReference>
<dbReference type="Gene3D" id="3.20.20.70">
    <property type="entry name" value="Aldolase class I"/>
    <property type="match status" value="1"/>
</dbReference>
<feature type="binding site" evidence="9">
    <location>
        <position position="110"/>
    </location>
    <ligand>
        <name>4-amino-2-methyl-5-(diphosphooxymethyl)pyrimidine</name>
        <dbReference type="ChEBI" id="CHEBI:57841"/>
    </ligand>
</feature>
<comment type="caution">
    <text evidence="13">The sequence shown here is derived from an EMBL/GenBank/DDBJ whole genome shotgun (WGS) entry which is preliminary data.</text>
</comment>
<evidence type="ECO:0000313" key="13">
    <source>
        <dbReference type="EMBL" id="KXG43671.1"/>
    </source>
</evidence>
<dbReference type="GO" id="GO:0004789">
    <property type="term" value="F:thiamine-phosphate diphosphorylase activity"/>
    <property type="evidence" value="ECO:0007669"/>
    <property type="project" value="UniProtKB-UniRule"/>
</dbReference>
<dbReference type="Pfam" id="PF02581">
    <property type="entry name" value="TMP-TENI"/>
    <property type="match status" value="1"/>
</dbReference>
<comment type="pathway">
    <text evidence="1 9 11">Cofactor biosynthesis; thiamine diphosphate biosynthesis; thiamine phosphate from 4-amino-2-methyl-5-diphosphomethylpyrimidine and 4-methyl-5-(2-phosphoethyl)-thiazole: step 1/1.</text>
</comment>
<dbReference type="GO" id="GO:0009228">
    <property type="term" value="P:thiamine biosynthetic process"/>
    <property type="evidence" value="ECO:0007669"/>
    <property type="project" value="UniProtKB-KW"/>
</dbReference>
<evidence type="ECO:0000259" key="12">
    <source>
        <dbReference type="Pfam" id="PF02581"/>
    </source>
</evidence>
<evidence type="ECO:0000256" key="8">
    <source>
        <dbReference type="ARBA" id="ARBA00047883"/>
    </source>
</evidence>
<feature type="binding site" evidence="9">
    <location>
        <position position="139"/>
    </location>
    <ligand>
        <name>4-amino-2-methyl-5-(diphosphooxymethyl)pyrimidine</name>
        <dbReference type="ChEBI" id="CHEBI:57841"/>
    </ligand>
</feature>
<protein>
    <recommendedName>
        <fullName evidence="9">Thiamine-phosphate synthase</fullName>
        <shortName evidence="9">TP synthase</shortName>
        <shortName evidence="9">TPS</shortName>
        <ecNumber evidence="9">2.5.1.3</ecNumber>
    </recommendedName>
    <alternativeName>
        <fullName evidence="9">Thiamine-phosphate pyrophosphorylase</fullName>
        <shortName evidence="9">TMP pyrophosphorylase</shortName>
        <shortName evidence="9">TMP-PPase</shortName>
    </alternativeName>
</protein>
<dbReference type="EMBL" id="LSKU01000001">
    <property type="protein sequence ID" value="KXG43671.1"/>
    <property type="molecule type" value="Genomic_DNA"/>
</dbReference>
<dbReference type="EC" id="2.5.1.3" evidence="9"/>
<dbReference type="PANTHER" id="PTHR20857">
    <property type="entry name" value="THIAMINE-PHOSPHATE PYROPHOSPHORYLASE"/>
    <property type="match status" value="1"/>
</dbReference>
<dbReference type="HAMAP" id="MF_00097">
    <property type="entry name" value="TMP_synthase"/>
    <property type="match status" value="1"/>
</dbReference>
<comment type="catalytic activity">
    <reaction evidence="6 9 10">
        <text>4-methyl-5-(2-phosphooxyethyl)-thiazole + 4-amino-2-methyl-5-(diphosphooxymethyl)pyrimidine + H(+) = thiamine phosphate + diphosphate</text>
        <dbReference type="Rhea" id="RHEA:22328"/>
        <dbReference type="ChEBI" id="CHEBI:15378"/>
        <dbReference type="ChEBI" id="CHEBI:33019"/>
        <dbReference type="ChEBI" id="CHEBI:37575"/>
        <dbReference type="ChEBI" id="CHEBI:57841"/>
        <dbReference type="ChEBI" id="CHEBI:58296"/>
        <dbReference type="EC" id="2.5.1.3"/>
    </reaction>
</comment>
<evidence type="ECO:0000256" key="6">
    <source>
        <dbReference type="ARBA" id="ARBA00047334"/>
    </source>
</evidence>
<dbReference type="AlphaFoldDB" id="A0A135L421"/>
<dbReference type="InterPro" id="IPR034291">
    <property type="entry name" value="TMP_synthase"/>
</dbReference>
<feature type="binding site" evidence="9">
    <location>
        <begin position="39"/>
        <end position="43"/>
    </location>
    <ligand>
        <name>4-amino-2-methyl-5-(diphosphooxymethyl)pyrimidine</name>
        <dbReference type="ChEBI" id="CHEBI:57841"/>
    </ligand>
</feature>
<dbReference type="GO" id="GO:0000287">
    <property type="term" value="F:magnesium ion binding"/>
    <property type="evidence" value="ECO:0007669"/>
    <property type="project" value="UniProtKB-UniRule"/>
</dbReference>
<keyword evidence="14" id="KW-1185">Reference proteome</keyword>
<organism evidence="13 14">
    <name type="scientific">Tepidibacillus decaturensis</name>
    <dbReference type="NCBI Taxonomy" id="1413211"/>
    <lineage>
        <taxon>Bacteria</taxon>
        <taxon>Bacillati</taxon>
        <taxon>Bacillota</taxon>
        <taxon>Bacilli</taxon>
        <taxon>Bacillales</taxon>
        <taxon>Bacillaceae</taxon>
        <taxon>Tepidibacillus</taxon>
    </lineage>
</organism>
<comment type="similarity">
    <text evidence="9 10">Belongs to the thiamine-phosphate synthase family.</text>
</comment>
<feature type="binding site" evidence="9">
    <location>
        <begin position="136"/>
        <end position="138"/>
    </location>
    <ligand>
        <name>2-[(2R,5Z)-2-carboxy-4-methylthiazol-5(2H)-ylidene]ethyl phosphate</name>
        <dbReference type="ChEBI" id="CHEBI:62899"/>
    </ligand>
</feature>
<evidence type="ECO:0000256" key="11">
    <source>
        <dbReference type="RuleBase" id="RU004253"/>
    </source>
</evidence>
<name>A0A135L421_9BACI</name>
<proteinExistence type="inferred from homology"/>
<feature type="binding site" evidence="9">
    <location>
        <position position="166"/>
    </location>
    <ligand>
        <name>2-[(2R,5Z)-2-carboxy-4-methylthiazol-5(2H)-ylidene]ethyl phosphate</name>
        <dbReference type="ChEBI" id="CHEBI:62899"/>
    </ligand>
</feature>
<comment type="cofactor">
    <cofactor evidence="9">
        <name>Mg(2+)</name>
        <dbReference type="ChEBI" id="CHEBI:18420"/>
    </cofactor>
    <text evidence="9">Binds 1 Mg(2+) ion per subunit.</text>
</comment>
<feature type="binding site" evidence="9">
    <location>
        <position position="72"/>
    </location>
    <ligand>
        <name>Mg(2+)</name>
        <dbReference type="ChEBI" id="CHEBI:18420"/>
    </ligand>
</feature>